<evidence type="ECO:0000256" key="3">
    <source>
        <dbReference type="RuleBase" id="RU361155"/>
    </source>
</evidence>
<evidence type="ECO:0000259" key="4">
    <source>
        <dbReference type="Pfam" id="PF00685"/>
    </source>
</evidence>
<proteinExistence type="inferred from homology"/>
<feature type="domain" description="Sulfotransferase" evidence="4">
    <location>
        <begin position="67"/>
        <end position="335"/>
    </location>
</feature>
<reference evidence="5 6" key="1">
    <citation type="submission" date="2020-05" db="EMBL/GenBank/DDBJ databases">
        <authorList>
            <person name="Campoy J."/>
            <person name="Schneeberger K."/>
            <person name="Spophaly S."/>
        </authorList>
    </citation>
    <scope>NUCLEOTIDE SEQUENCE [LARGE SCALE GENOMIC DNA]</scope>
    <source>
        <strain evidence="5">PruArmRojPasFocal</strain>
    </source>
</reference>
<evidence type="ECO:0000256" key="2">
    <source>
        <dbReference type="ARBA" id="ARBA00022679"/>
    </source>
</evidence>
<protein>
    <recommendedName>
        <fullName evidence="3">Sulfotransferase</fullName>
        <ecNumber evidence="3">2.8.2.-</ecNumber>
    </recommendedName>
</protein>
<dbReference type="EC" id="2.8.2.-" evidence="3"/>
<name>A0A6J5UYN8_PRUAR</name>
<evidence type="ECO:0000313" key="6">
    <source>
        <dbReference type="Proteomes" id="UP000507222"/>
    </source>
</evidence>
<dbReference type="InterPro" id="IPR000863">
    <property type="entry name" value="Sulfotransferase_dom"/>
</dbReference>
<sequence length="339" mass="38639">MASLSLSAYQEQEEKKDVLQNCEEIISTLPKDTGWGTEHYYQYEGFWYPKIFLEGVIWAQANFRARDNDIFLATFPKCGTTWVKALMFAIQNRENYDFSSHPLLTKSPQDCVPYIELLAHQDNPIDYFDAMASPRFLATHIPHRSLPKSILNSGTKIVSVARNPKDVLISYWVFSQKIRSNINKLAPLPIEEGFELFCKGVALSGPFWDNVLGYWEASLENPEKVLFLKFEDIKIDTECSVKRLAEFMGLPFSSKEEQEGAVREIIKLCSFDNLSNLEVNKSGTFGLGSKIDGVSRKFSNDIFFRRGQTGDSKNHLTPEMLDRLDKITKQKLGASGLKF</sequence>
<dbReference type="EMBL" id="CAEKDK010000005">
    <property type="protein sequence ID" value="CAB4281162.1"/>
    <property type="molecule type" value="Genomic_DNA"/>
</dbReference>
<gene>
    <name evidence="5" type="ORF">CURHAP_LOCUS34164</name>
</gene>
<evidence type="ECO:0000313" key="5">
    <source>
        <dbReference type="EMBL" id="CAB4281162.1"/>
    </source>
</evidence>
<accession>A0A6J5UYN8</accession>
<dbReference type="Pfam" id="PF00685">
    <property type="entry name" value="Sulfotransfer_1"/>
    <property type="match status" value="1"/>
</dbReference>
<dbReference type="AlphaFoldDB" id="A0A6J5UYN8"/>
<comment type="similarity">
    <text evidence="1 3">Belongs to the sulfotransferase 1 family.</text>
</comment>
<organism evidence="5 6">
    <name type="scientific">Prunus armeniaca</name>
    <name type="common">Apricot</name>
    <name type="synonym">Armeniaca vulgaris</name>
    <dbReference type="NCBI Taxonomy" id="36596"/>
    <lineage>
        <taxon>Eukaryota</taxon>
        <taxon>Viridiplantae</taxon>
        <taxon>Streptophyta</taxon>
        <taxon>Embryophyta</taxon>
        <taxon>Tracheophyta</taxon>
        <taxon>Spermatophyta</taxon>
        <taxon>Magnoliopsida</taxon>
        <taxon>eudicotyledons</taxon>
        <taxon>Gunneridae</taxon>
        <taxon>Pentapetalae</taxon>
        <taxon>rosids</taxon>
        <taxon>fabids</taxon>
        <taxon>Rosales</taxon>
        <taxon>Rosaceae</taxon>
        <taxon>Amygdaloideae</taxon>
        <taxon>Amygdaleae</taxon>
        <taxon>Prunus</taxon>
    </lineage>
</organism>
<keyword evidence="2 3" id="KW-0808">Transferase</keyword>
<dbReference type="GO" id="GO:0008146">
    <property type="term" value="F:sulfotransferase activity"/>
    <property type="evidence" value="ECO:0007669"/>
    <property type="project" value="InterPro"/>
</dbReference>
<dbReference type="PANTHER" id="PTHR11783">
    <property type="entry name" value="SULFOTRANSFERASE SULT"/>
    <property type="match status" value="1"/>
</dbReference>
<evidence type="ECO:0000256" key="1">
    <source>
        <dbReference type="ARBA" id="ARBA00005771"/>
    </source>
</evidence>
<dbReference type="Gene3D" id="3.40.50.300">
    <property type="entry name" value="P-loop containing nucleotide triphosphate hydrolases"/>
    <property type="match status" value="1"/>
</dbReference>
<dbReference type="SUPFAM" id="SSF52540">
    <property type="entry name" value="P-loop containing nucleoside triphosphate hydrolases"/>
    <property type="match status" value="1"/>
</dbReference>
<dbReference type="InterPro" id="IPR027417">
    <property type="entry name" value="P-loop_NTPase"/>
</dbReference>
<dbReference type="Proteomes" id="UP000507222">
    <property type="component" value="Unassembled WGS sequence"/>
</dbReference>